<reference evidence="5" key="1">
    <citation type="submission" date="2022-11" db="EMBL/GenBank/DDBJ databases">
        <authorList>
            <person name="Scott C."/>
            <person name="Bruce N."/>
        </authorList>
    </citation>
    <scope>NUCLEOTIDE SEQUENCE</scope>
</reference>
<protein>
    <submittedName>
        <fullName evidence="5">Uncharacterized protein</fullName>
    </submittedName>
</protein>
<accession>A0A9P1H0L1</accession>
<dbReference type="GO" id="GO:0016491">
    <property type="term" value="F:oxidoreductase activity"/>
    <property type="evidence" value="ECO:0007669"/>
    <property type="project" value="UniProtKB-KW"/>
</dbReference>
<comment type="similarity">
    <text evidence="1 4">Belongs to the short-chain dehydrogenases/reductases (SDR) family.</text>
</comment>
<sequence length="251" mass="27093">MAPRVWHISGANKGLGLQLALKAIKEGDRVIAAVRSPDKVPDELKNDSIKVLQFDLSWSQDEFNSYAKKAFDVFGSVDVLVNNAGYAYLGAIEESEDEAVKQQFDVNVFAMLRVIRAFLPALRKQGSGTIMNLSSIGGVSSFPTNGIYCASKFAVEAITQALAGEVEPFGLQCVAVEPGYFRTEFLANANTSQSANLAPAIDAYDGTPAHDARKALDDYNGKQPGNPEKGVARMWEYVAGEGMFAGAVRSW</sequence>
<dbReference type="AlphaFoldDB" id="A0A9P1H0L1"/>
<dbReference type="InterPro" id="IPR002347">
    <property type="entry name" value="SDR_fam"/>
</dbReference>
<dbReference type="InterPro" id="IPR020904">
    <property type="entry name" value="Sc_DH/Rdtase_CS"/>
</dbReference>
<evidence type="ECO:0000256" key="4">
    <source>
        <dbReference type="RuleBase" id="RU000363"/>
    </source>
</evidence>
<dbReference type="Gene3D" id="3.40.50.720">
    <property type="entry name" value="NAD(P)-binding Rossmann-like Domain"/>
    <property type="match status" value="1"/>
</dbReference>
<dbReference type="InterPro" id="IPR036291">
    <property type="entry name" value="NAD(P)-bd_dom_sf"/>
</dbReference>
<evidence type="ECO:0000256" key="1">
    <source>
        <dbReference type="ARBA" id="ARBA00006484"/>
    </source>
</evidence>
<dbReference type="PRINTS" id="PR00080">
    <property type="entry name" value="SDRFAMILY"/>
</dbReference>
<dbReference type="PROSITE" id="PS00061">
    <property type="entry name" value="ADH_SHORT"/>
    <property type="match status" value="1"/>
</dbReference>
<keyword evidence="2" id="KW-0521">NADP</keyword>
<dbReference type="Proteomes" id="UP000838763">
    <property type="component" value="Unassembled WGS sequence"/>
</dbReference>
<keyword evidence="3" id="KW-0560">Oxidoreductase</keyword>
<evidence type="ECO:0000313" key="6">
    <source>
        <dbReference type="Proteomes" id="UP000838763"/>
    </source>
</evidence>
<dbReference type="OrthoDB" id="1274115at2759"/>
<evidence type="ECO:0000256" key="2">
    <source>
        <dbReference type="ARBA" id="ARBA00022857"/>
    </source>
</evidence>
<dbReference type="SUPFAM" id="SSF51735">
    <property type="entry name" value="NAD(P)-binding Rossmann-fold domains"/>
    <property type="match status" value="1"/>
</dbReference>
<comment type="caution">
    <text evidence="5">The sequence shown here is derived from an EMBL/GenBank/DDBJ whole genome shotgun (WGS) entry which is preliminary data.</text>
</comment>
<keyword evidence="6" id="KW-1185">Reference proteome</keyword>
<dbReference type="InterPro" id="IPR051911">
    <property type="entry name" value="SDR_oxidoreductase"/>
</dbReference>
<name>A0A9P1H0L1_9PEZI</name>
<dbReference type="Pfam" id="PF00106">
    <property type="entry name" value="adh_short"/>
    <property type="match status" value="1"/>
</dbReference>
<dbReference type="EMBL" id="CALLCH030000011">
    <property type="protein sequence ID" value="CAI4214380.1"/>
    <property type="molecule type" value="Genomic_DNA"/>
</dbReference>
<gene>
    <name evidence="5" type="ORF">PPNO1_LOCUS4108</name>
</gene>
<dbReference type="PANTHER" id="PTHR43976:SF16">
    <property type="entry name" value="SHORT-CHAIN DEHYDROGENASE_REDUCTASE FAMILY PROTEIN"/>
    <property type="match status" value="1"/>
</dbReference>
<proteinExistence type="inferred from homology"/>
<dbReference type="CDD" id="cd05374">
    <property type="entry name" value="17beta-HSD-like_SDR_c"/>
    <property type="match status" value="1"/>
</dbReference>
<evidence type="ECO:0000313" key="5">
    <source>
        <dbReference type="EMBL" id="CAI4214380.1"/>
    </source>
</evidence>
<dbReference type="PANTHER" id="PTHR43976">
    <property type="entry name" value="SHORT CHAIN DEHYDROGENASE"/>
    <property type="match status" value="1"/>
</dbReference>
<dbReference type="PRINTS" id="PR00081">
    <property type="entry name" value="GDHRDH"/>
</dbReference>
<organism evidence="5 6">
    <name type="scientific">Parascedosporium putredinis</name>
    <dbReference type="NCBI Taxonomy" id="1442378"/>
    <lineage>
        <taxon>Eukaryota</taxon>
        <taxon>Fungi</taxon>
        <taxon>Dikarya</taxon>
        <taxon>Ascomycota</taxon>
        <taxon>Pezizomycotina</taxon>
        <taxon>Sordariomycetes</taxon>
        <taxon>Hypocreomycetidae</taxon>
        <taxon>Microascales</taxon>
        <taxon>Microascaceae</taxon>
        <taxon>Parascedosporium</taxon>
    </lineage>
</organism>
<evidence type="ECO:0000256" key="3">
    <source>
        <dbReference type="ARBA" id="ARBA00023002"/>
    </source>
</evidence>